<evidence type="ECO:0000256" key="1">
    <source>
        <dbReference type="ARBA" id="ARBA00004533"/>
    </source>
</evidence>
<dbReference type="GO" id="GO:0005886">
    <property type="term" value="C:plasma membrane"/>
    <property type="evidence" value="ECO:0007669"/>
    <property type="project" value="UniProtKB-SubCell"/>
</dbReference>
<organism evidence="8 9">
    <name type="scientific">Magnetospirillum fulvum</name>
    <name type="common">Rhodospirillum fulvum</name>
    <dbReference type="NCBI Taxonomy" id="1082"/>
    <lineage>
        <taxon>Bacteria</taxon>
        <taxon>Pseudomonadati</taxon>
        <taxon>Pseudomonadota</taxon>
        <taxon>Alphaproteobacteria</taxon>
        <taxon>Rhodospirillales</taxon>
        <taxon>Rhodospirillaceae</taxon>
        <taxon>Magnetospirillum</taxon>
    </lineage>
</organism>
<feature type="transmembrane region" description="Helical" evidence="7">
    <location>
        <begin position="147"/>
        <end position="167"/>
    </location>
</feature>
<keyword evidence="9" id="KW-1185">Reference proteome</keyword>
<reference evidence="9" key="1">
    <citation type="submission" date="2016-10" db="EMBL/GenBank/DDBJ databases">
        <authorList>
            <person name="Varghese N."/>
            <person name="Submissions S."/>
        </authorList>
    </citation>
    <scope>NUCLEOTIDE SEQUENCE [LARGE SCALE GENOMIC DNA]</scope>
    <source>
        <strain evidence="9">DSM 13234</strain>
    </source>
</reference>
<dbReference type="PANTHER" id="PTHR30462:SF3">
    <property type="entry name" value="INTERMEMBRANE TRANSPORT PROTEIN PQIA"/>
    <property type="match status" value="1"/>
</dbReference>
<protein>
    <submittedName>
        <fullName evidence="8">Paraquat-inducible protein A</fullName>
    </submittedName>
</protein>
<sequence>MSPRPPVATANRAGLIGCEHCGALSPLHPDPIVCPRCGATLHRRKPDSLNRTFALLVAAMILYLPANLLPVMVTTSLFRKTHDTIISGVVYFWNTGSMGLAVLIFSFSILIPMLKMGALGFLVISVRHGSARTRRQRMVLFRIVEFVGRWSMLDVFVVALMAGLVRFHSLAMVEAGPGAAAFGAVVVLTMLASFSFDSRLIWDNDEKCDER</sequence>
<accession>A0A1H6ISB5</accession>
<dbReference type="OrthoDB" id="9800207at2"/>
<evidence type="ECO:0000256" key="7">
    <source>
        <dbReference type="SAM" id="Phobius"/>
    </source>
</evidence>
<evidence type="ECO:0000256" key="6">
    <source>
        <dbReference type="ARBA" id="ARBA00023136"/>
    </source>
</evidence>
<dbReference type="EMBL" id="FNWO01000011">
    <property type="protein sequence ID" value="SEH49551.1"/>
    <property type="molecule type" value="Genomic_DNA"/>
</dbReference>
<proteinExistence type="predicted"/>
<dbReference type="InterPro" id="IPR007498">
    <property type="entry name" value="PqiA-like"/>
</dbReference>
<feature type="transmembrane region" description="Helical" evidence="7">
    <location>
        <begin position="179"/>
        <end position="202"/>
    </location>
</feature>
<dbReference type="Proteomes" id="UP000182983">
    <property type="component" value="Unassembled WGS sequence"/>
</dbReference>
<feature type="transmembrane region" description="Helical" evidence="7">
    <location>
        <begin position="98"/>
        <end position="126"/>
    </location>
</feature>
<keyword evidence="6 7" id="KW-0472">Membrane</keyword>
<evidence type="ECO:0000256" key="2">
    <source>
        <dbReference type="ARBA" id="ARBA00022475"/>
    </source>
</evidence>
<comment type="subcellular location">
    <subcellularLocation>
        <location evidence="1">Cell inner membrane</location>
    </subcellularLocation>
</comment>
<name>A0A1H6ISB5_MAGFU</name>
<dbReference type="InterPro" id="IPR051800">
    <property type="entry name" value="PqiA-PqiB_transport"/>
</dbReference>
<evidence type="ECO:0000313" key="9">
    <source>
        <dbReference type="Proteomes" id="UP000182983"/>
    </source>
</evidence>
<evidence type="ECO:0000313" key="8">
    <source>
        <dbReference type="EMBL" id="SEH49551.1"/>
    </source>
</evidence>
<dbReference type="Pfam" id="PF04403">
    <property type="entry name" value="PqiA"/>
    <property type="match status" value="1"/>
</dbReference>
<gene>
    <name evidence="8" type="ORF">SAMN04244559_02627</name>
</gene>
<evidence type="ECO:0000256" key="3">
    <source>
        <dbReference type="ARBA" id="ARBA00022519"/>
    </source>
</evidence>
<keyword evidence="3" id="KW-0997">Cell inner membrane</keyword>
<dbReference type="PANTHER" id="PTHR30462">
    <property type="entry name" value="INTERMEMBRANE TRANSPORT PROTEIN PQIB-RELATED"/>
    <property type="match status" value="1"/>
</dbReference>
<dbReference type="RefSeq" id="WP_074769304.1">
    <property type="nucleotide sequence ID" value="NZ_FNWO01000011.1"/>
</dbReference>
<keyword evidence="5 7" id="KW-1133">Transmembrane helix</keyword>
<evidence type="ECO:0000256" key="4">
    <source>
        <dbReference type="ARBA" id="ARBA00022692"/>
    </source>
</evidence>
<keyword evidence="4 7" id="KW-0812">Transmembrane</keyword>
<keyword evidence="2" id="KW-1003">Cell membrane</keyword>
<evidence type="ECO:0000256" key="5">
    <source>
        <dbReference type="ARBA" id="ARBA00022989"/>
    </source>
</evidence>
<dbReference type="AlphaFoldDB" id="A0A1H6ISB5"/>
<feature type="transmembrane region" description="Helical" evidence="7">
    <location>
        <begin position="53"/>
        <end position="78"/>
    </location>
</feature>